<dbReference type="CDD" id="cd03219">
    <property type="entry name" value="ABC_Mj1267_LivG_branched"/>
    <property type="match status" value="1"/>
</dbReference>
<keyword evidence="2" id="KW-0547">Nucleotide-binding</keyword>
<comment type="caution">
    <text evidence="5">The sequence shown here is derived from an EMBL/GenBank/DDBJ whole genome shotgun (WGS) entry which is preliminary data.</text>
</comment>
<keyword evidence="6" id="KW-1185">Reference proteome</keyword>
<dbReference type="SMART" id="SM00382">
    <property type="entry name" value="AAA"/>
    <property type="match status" value="1"/>
</dbReference>
<dbReference type="PANTHER" id="PTHR45772">
    <property type="entry name" value="CONSERVED COMPONENT OF ABC TRANSPORTER FOR NATURAL AMINO ACIDS-RELATED"/>
    <property type="match status" value="1"/>
</dbReference>
<evidence type="ECO:0000259" key="4">
    <source>
        <dbReference type="PROSITE" id="PS50893"/>
    </source>
</evidence>
<dbReference type="InterPro" id="IPR003593">
    <property type="entry name" value="AAA+_ATPase"/>
</dbReference>
<evidence type="ECO:0000256" key="3">
    <source>
        <dbReference type="ARBA" id="ARBA00022840"/>
    </source>
</evidence>
<organism evidence="5 6">
    <name type="scientific">Candidatus Entotheonella gemina</name>
    <dbReference type="NCBI Taxonomy" id="1429439"/>
    <lineage>
        <taxon>Bacteria</taxon>
        <taxon>Pseudomonadati</taxon>
        <taxon>Nitrospinota/Tectimicrobiota group</taxon>
        <taxon>Candidatus Tectimicrobiota</taxon>
        <taxon>Candidatus Entotheonellia</taxon>
        <taxon>Candidatus Entotheonellales</taxon>
        <taxon>Candidatus Entotheonellaceae</taxon>
        <taxon>Candidatus Entotheonella</taxon>
    </lineage>
</organism>
<dbReference type="AlphaFoldDB" id="W4LZ12"/>
<dbReference type="Gene3D" id="3.40.50.300">
    <property type="entry name" value="P-loop containing nucleotide triphosphate hydrolases"/>
    <property type="match status" value="1"/>
</dbReference>
<evidence type="ECO:0000313" key="6">
    <source>
        <dbReference type="Proteomes" id="UP000019140"/>
    </source>
</evidence>
<dbReference type="PANTHER" id="PTHR45772:SF9">
    <property type="entry name" value="CONSERVED COMPONENT OF ABC TRANSPORTER FOR NATURAL AMINO ACIDS"/>
    <property type="match status" value="1"/>
</dbReference>
<accession>W4LZ12</accession>
<dbReference type="SUPFAM" id="SSF52540">
    <property type="entry name" value="P-loop containing nucleoside triphosphate hydrolases"/>
    <property type="match status" value="1"/>
</dbReference>
<dbReference type="GO" id="GO:0016887">
    <property type="term" value="F:ATP hydrolysis activity"/>
    <property type="evidence" value="ECO:0007669"/>
    <property type="project" value="InterPro"/>
</dbReference>
<dbReference type="Pfam" id="PF00005">
    <property type="entry name" value="ABC_tran"/>
    <property type="match status" value="1"/>
</dbReference>
<keyword evidence="1" id="KW-0813">Transport</keyword>
<proteinExistence type="predicted"/>
<dbReference type="GO" id="GO:0005524">
    <property type="term" value="F:ATP binding"/>
    <property type="evidence" value="ECO:0007669"/>
    <property type="project" value="UniProtKB-KW"/>
</dbReference>
<dbReference type="HOGENOM" id="CLU_1104675_0_0_7"/>
<reference evidence="5 6" key="1">
    <citation type="journal article" date="2014" name="Nature">
        <title>An environmental bacterial taxon with a large and distinct metabolic repertoire.</title>
        <authorList>
            <person name="Wilson M.C."/>
            <person name="Mori T."/>
            <person name="Ruckert C."/>
            <person name="Uria A.R."/>
            <person name="Helf M.J."/>
            <person name="Takada K."/>
            <person name="Gernert C."/>
            <person name="Steffens U.A."/>
            <person name="Heycke N."/>
            <person name="Schmitt S."/>
            <person name="Rinke C."/>
            <person name="Helfrich E.J."/>
            <person name="Brachmann A.O."/>
            <person name="Gurgui C."/>
            <person name="Wakimoto T."/>
            <person name="Kracht M."/>
            <person name="Crusemann M."/>
            <person name="Hentschel U."/>
            <person name="Abe I."/>
            <person name="Matsunaga S."/>
            <person name="Kalinowski J."/>
            <person name="Takeyama H."/>
            <person name="Piel J."/>
        </authorList>
    </citation>
    <scope>NUCLEOTIDE SEQUENCE [LARGE SCALE GENOMIC DNA]</scope>
    <source>
        <strain evidence="6">TSY2</strain>
    </source>
</reference>
<gene>
    <name evidence="5" type="ORF">ETSY2_33970</name>
</gene>
<dbReference type="GO" id="GO:0005886">
    <property type="term" value="C:plasma membrane"/>
    <property type="evidence" value="ECO:0007669"/>
    <property type="project" value="TreeGrafter"/>
</dbReference>
<evidence type="ECO:0000256" key="2">
    <source>
        <dbReference type="ARBA" id="ARBA00022741"/>
    </source>
</evidence>
<dbReference type="Proteomes" id="UP000019140">
    <property type="component" value="Unassembled WGS sequence"/>
</dbReference>
<feature type="non-terminal residue" evidence="5">
    <location>
        <position position="1"/>
    </location>
</feature>
<feature type="domain" description="ABC transporter" evidence="4">
    <location>
        <begin position="9"/>
        <end position="250"/>
    </location>
</feature>
<name>W4LZ12_9BACT</name>
<dbReference type="EMBL" id="AZHX01001455">
    <property type="protein sequence ID" value="ETX03175.1"/>
    <property type="molecule type" value="Genomic_DNA"/>
</dbReference>
<protein>
    <recommendedName>
        <fullName evidence="4">ABC transporter domain-containing protein</fullName>
    </recommendedName>
</protein>
<dbReference type="InterPro" id="IPR051120">
    <property type="entry name" value="ABC_AA/LPS_Transport"/>
</dbReference>
<keyword evidence="3" id="KW-0067">ATP-binding</keyword>
<sequence>MATSQVPCLALQGLSKSFGGLDAVKGVNLEVYPGQRQGIIGPNGAGKTTLFHLITGVLPATSGQMRLFGHNATAWPTHRRTAAGMARTFQITTLFPKFTVLDNVLLAVQGLRRMKWVMWRHQSAYREVHDKARTLLEQAGYWERRDVEVRYLSHGEQRQIEIVLALASDPKLLLLDEPAAGLSTGESHEMADFLHLLDPDLAILMIEHDMDVAFAVVNTITVLHYGEVVETGSTAQIRQSERVRDIYLGTA</sequence>
<dbReference type="InterPro" id="IPR027417">
    <property type="entry name" value="P-loop_NTPase"/>
</dbReference>
<dbReference type="InterPro" id="IPR003439">
    <property type="entry name" value="ABC_transporter-like_ATP-bd"/>
</dbReference>
<dbReference type="PROSITE" id="PS50893">
    <property type="entry name" value="ABC_TRANSPORTER_2"/>
    <property type="match status" value="1"/>
</dbReference>
<evidence type="ECO:0000256" key="1">
    <source>
        <dbReference type="ARBA" id="ARBA00022448"/>
    </source>
</evidence>
<evidence type="ECO:0000313" key="5">
    <source>
        <dbReference type="EMBL" id="ETX03175.1"/>
    </source>
</evidence>